<protein>
    <submittedName>
        <fullName evidence="2">Uncharacterized protein</fullName>
    </submittedName>
</protein>
<dbReference type="Gene3D" id="2.40.70.10">
    <property type="entry name" value="Acid Proteases"/>
    <property type="match status" value="1"/>
</dbReference>
<dbReference type="CDD" id="cd00303">
    <property type="entry name" value="retropepsin_like"/>
    <property type="match status" value="1"/>
</dbReference>
<dbReference type="AlphaFoldDB" id="A0AAW2KM74"/>
<gene>
    <name evidence="2" type="ORF">Sangu_3021700</name>
</gene>
<evidence type="ECO:0000313" key="2">
    <source>
        <dbReference type="EMBL" id="KAL0307573.1"/>
    </source>
</evidence>
<feature type="compositionally biased region" description="Basic and acidic residues" evidence="1">
    <location>
        <begin position="293"/>
        <end position="302"/>
    </location>
</feature>
<dbReference type="PANTHER" id="PTHR33240">
    <property type="entry name" value="OS08G0508500 PROTEIN"/>
    <property type="match status" value="1"/>
</dbReference>
<feature type="region of interest" description="Disordered" evidence="1">
    <location>
        <begin position="267"/>
        <end position="302"/>
    </location>
</feature>
<feature type="compositionally biased region" description="Basic and acidic residues" evidence="1">
    <location>
        <begin position="272"/>
        <end position="286"/>
    </location>
</feature>
<dbReference type="InterPro" id="IPR021109">
    <property type="entry name" value="Peptidase_aspartic_dom_sf"/>
</dbReference>
<evidence type="ECO:0000256" key="1">
    <source>
        <dbReference type="SAM" id="MobiDB-lite"/>
    </source>
</evidence>
<name>A0AAW2KM74_9LAMI</name>
<comment type="caution">
    <text evidence="2">The sequence shown here is derived from an EMBL/GenBank/DDBJ whole genome shotgun (WGS) entry which is preliminary data.</text>
</comment>
<reference evidence="2" key="1">
    <citation type="submission" date="2020-06" db="EMBL/GenBank/DDBJ databases">
        <authorList>
            <person name="Li T."/>
            <person name="Hu X."/>
            <person name="Zhang T."/>
            <person name="Song X."/>
            <person name="Zhang H."/>
            <person name="Dai N."/>
            <person name="Sheng W."/>
            <person name="Hou X."/>
            <person name="Wei L."/>
        </authorList>
    </citation>
    <scope>NUCLEOTIDE SEQUENCE</scope>
    <source>
        <strain evidence="2">G01</strain>
        <tissue evidence="2">Leaf</tissue>
    </source>
</reference>
<accession>A0AAW2KM74</accession>
<proteinExistence type="predicted"/>
<dbReference type="PANTHER" id="PTHR33240:SF15">
    <property type="entry name" value="GAG-PRO-LIKE PROTEIN"/>
    <property type="match status" value="1"/>
</dbReference>
<reference evidence="2" key="2">
    <citation type="journal article" date="2024" name="Plant">
        <title>Genomic evolution and insights into agronomic trait innovations of Sesamum species.</title>
        <authorList>
            <person name="Miao H."/>
            <person name="Wang L."/>
            <person name="Qu L."/>
            <person name="Liu H."/>
            <person name="Sun Y."/>
            <person name="Le M."/>
            <person name="Wang Q."/>
            <person name="Wei S."/>
            <person name="Zheng Y."/>
            <person name="Lin W."/>
            <person name="Duan Y."/>
            <person name="Cao H."/>
            <person name="Xiong S."/>
            <person name="Wang X."/>
            <person name="Wei L."/>
            <person name="Li C."/>
            <person name="Ma Q."/>
            <person name="Ju M."/>
            <person name="Zhao R."/>
            <person name="Li G."/>
            <person name="Mu C."/>
            <person name="Tian Q."/>
            <person name="Mei H."/>
            <person name="Zhang T."/>
            <person name="Gao T."/>
            <person name="Zhang H."/>
        </authorList>
    </citation>
    <scope>NUCLEOTIDE SEQUENCE</scope>
    <source>
        <strain evidence="2">G01</strain>
    </source>
</reference>
<sequence length="302" mass="33502">MRSIIQRGYLKEFVDRGKTKAQKPAIEVGQIAPPIESGERTTKEQVKKENLPIARIIGVISGGPAGGDSIRARKAAIRETSNVADHVAFSEVMTKKHESFESEITFNKQDLERLLPATNDAIVIAATIANFWIKKILIDSGSSRNILFYRVFPQMGIDNARLTPMNTALTNFSGDIVEPLGEIVLPISLGSYPRRTTKFVTFLVVDSPSAYNVIFGRPNLNLFQAVASTYHLKIKFPTHNGIGEEIGDSRQARECYAITLKNPAGAPSLKLENQKRLHKTSDKSQEENPQEEDAGKEPREEK</sequence>
<dbReference type="EMBL" id="JACGWK010000093">
    <property type="protein sequence ID" value="KAL0307573.1"/>
    <property type="molecule type" value="Genomic_DNA"/>
</dbReference>
<dbReference type="SUPFAM" id="SSF50630">
    <property type="entry name" value="Acid proteases"/>
    <property type="match status" value="1"/>
</dbReference>
<organism evidence="2">
    <name type="scientific">Sesamum angustifolium</name>
    <dbReference type="NCBI Taxonomy" id="2727405"/>
    <lineage>
        <taxon>Eukaryota</taxon>
        <taxon>Viridiplantae</taxon>
        <taxon>Streptophyta</taxon>
        <taxon>Embryophyta</taxon>
        <taxon>Tracheophyta</taxon>
        <taxon>Spermatophyta</taxon>
        <taxon>Magnoliopsida</taxon>
        <taxon>eudicotyledons</taxon>
        <taxon>Gunneridae</taxon>
        <taxon>Pentapetalae</taxon>
        <taxon>asterids</taxon>
        <taxon>lamiids</taxon>
        <taxon>Lamiales</taxon>
        <taxon>Pedaliaceae</taxon>
        <taxon>Sesamum</taxon>
    </lineage>
</organism>